<dbReference type="Gene3D" id="1.10.357.10">
    <property type="entry name" value="Tetracycline Repressor, domain 2"/>
    <property type="match status" value="1"/>
</dbReference>
<dbReference type="Gene3D" id="1.10.10.60">
    <property type="entry name" value="Homeodomain-like"/>
    <property type="match status" value="1"/>
</dbReference>
<dbReference type="InterPro" id="IPR009057">
    <property type="entry name" value="Homeodomain-like_sf"/>
</dbReference>
<name>A0A6I4MF68_9ACTN</name>
<evidence type="ECO:0000313" key="6">
    <source>
        <dbReference type="EMBL" id="MWA02391.1"/>
    </source>
</evidence>
<evidence type="ECO:0000256" key="3">
    <source>
        <dbReference type="ARBA" id="ARBA00023163"/>
    </source>
</evidence>
<dbReference type="GO" id="GO:0000976">
    <property type="term" value="F:transcription cis-regulatory region binding"/>
    <property type="evidence" value="ECO:0007669"/>
    <property type="project" value="TreeGrafter"/>
</dbReference>
<dbReference type="EMBL" id="WBMS02000013">
    <property type="protein sequence ID" value="MWA02391.1"/>
    <property type="molecule type" value="Genomic_DNA"/>
</dbReference>
<dbReference type="GO" id="GO:0003700">
    <property type="term" value="F:DNA-binding transcription factor activity"/>
    <property type="evidence" value="ECO:0007669"/>
    <property type="project" value="TreeGrafter"/>
</dbReference>
<feature type="domain" description="HTH tetR-type" evidence="5">
    <location>
        <begin position="7"/>
        <end position="67"/>
    </location>
</feature>
<evidence type="ECO:0000313" key="7">
    <source>
        <dbReference type="EMBL" id="MWA03037.1"/>
    </source>
</evidence>
<dbReference type="RefSeq" id="WP_151594847.1">
    <property type="nucleotide sequence ID" value="NZ_WBMS02000013.1"/>
</dbReference>
<dbReference type="SUPFAM" id="SSF48498">
    <property type="entry name" value="Tetracyclin repressor-like, C-terminal domain"/>
    <property type="match status" value="1"/>
</dbReference>
<gene>
    <name evidence="6" type="ORF">F8568_018860</name>
    <name evidence="7" type="ORF">F8568_022190</name>
</gene>
<dbReference type="SUPFAM" id="SSF46689">
    <property type="entry name" value="Homeodomain-like"/>
    <property type="match status" value="1"/>
</dbReference>
<keyword evidence="8" id="KW-1185">Reference proteome</keyword>
<reference evidence="6 8" key="1">
    <citation type="submission" date="2019-12" db="EMBL/GenBank/DDBJ databases">
        <title>Actinomadura physcomitrii sp. nov., a novel actinomycete isolated from moss [Physcomitrium sphaericum (Ludw) Fuernr].</title>
        <authorList>
            <person name="Zhuang X."/>
        </authorList>
    </citation>
    <scope>NUCLEOTIDE SEQUENCE [LARGE SCALE GENOMIC DNA]</scope>
    <source>
        <strain evidence="6 8">LD22</strain>
    </source>
</reference>
<dbReference type="EMBL" id="WBMS02000017">
    <property type="protein sequence ID" value="MWA03037.1"/>
    <property type="molecule type" value="Genomic_DNA"/>
</dbReference>
<evidence type="ECO:0000256" key="2">
    <source>
        <dbReference type="ARBA" id="ARBA00023125"/>
    </source>
</evidence>
<sequence length="201" mass="21394">MPVPSQAAERVRIFDAAYRCLAEAEGAPVSITEILTAAGLSTRAFYRHFESKDALFLAMFRRDGIRVMTELRSLASAAGGPAEALGALIEGMLGITADDRRRKRVLALSSGEATRARGYAEERARALAEQQELIVEILRAGQADGSFPWTDPEPDARSIRAVLGQAFEDQMTGAARDGASTVAAQITGFALRALGAGRPAS</sequence>
<keyword evidence="1" id="KW-0805">Transcription regulation</keyword>
<dbReference type="PROSITE" id="PS50977">
    <property type="entry name" value="HTH_TETR_2"/>
    <property type="match status" value="1"/>
</dbReference>
<dbReference type="PANTHER" id="PTHR30055:SF234">
    <property type="entry name" value="HTH-TYPE TRANSCRIPTIONAL REGULATOR BETI"/>
    <property type="match status" value="1"/>
</dbReference>
<evidence type="ECO:0000256" key="4">
    <source>
        <dbReference type="PROSITE-ProRule" id="PRU00335"/>
    </source>
</evidence>
<dbReference type="PANTHER" id="PTHR30055">
    <property type="entry name" value="HTH-TYPE TRANSCRIPTIONAL REGULATOR RUTR"/>
    <property type="match status" value="1"/>
</dbReference>
<protein>
    <submittedName>
        <fullName evidence="6">TetR family transcriptional regulator</fullName>
    </submittedName>
</protein>
<keyword evidence="2 4" id="KW-0238">DNA-binding</keyword>
<accession>A0A6I4MF68</accession>
<dbReference type="InterPro" id="IPR001647">
    <property type="entry name" value="HTH_TetR"/>
</dbReference>
<comment type="caution">
    <text evidence="6">The sequence shown here is derived from an EMBL/GenBank/DDBJ whole genome shotgun (WGS) entry which is preliminary data.</text>
</comment>
<proteinExistence type="predicted"/>
<dbReference type="Pfam" id="PF00440">
    <property type="entry name" value="TetR_N"/>
    <property type="match status" value="1"/>
</dbReference>
<dbReference type="AlphaFoldDB" id="A0A6I4MF68"/>
<dbReference type="InterPro" id="IPR050109">
    <property type="entry name" value="HTH-type_TetR-like_transc_reg"/>
</dbReference>
<keyword evidence="3" id="KW-0804">Transcription</keyword>
<organism evidence="6 8">
    <name type="scientific">Actinomadura physcomitrii</name>
    <dbReference type="NCBI Taxonomy" id="2650748"/>
    <lineage>
        <taxon>Bacteria</taxon>
        <taxon>Bacillati</taxon>
        <taxon>Actinomycetota</taxon>
        <taxon>Actinomycetes</taxon>
        <taxon>Streptosporangiales</taxon>
        <taxon>Thermomonosporaceae</taxon>
        <taxon>Actinomadura</taxon>
    </lineage>
</organism>
<evidence type="ECO:0000256" key="1">
    <source>
        <dbReference type="ARBA" id="ARBA00023015"/>
    </source>
</evidence>
<evidence type="ECO:0000259" key="5">
    <source>
        <dbReference type="PROSITE" id="PS50977"/>
    </source>
</evidence>
<evidence type="ECO:0000313" key="8">
    <source>
        <dbReference type="Proteomes" id="UP000462055"/>
    </source>
</evidence>
<dbReference type="Proteomes" id="UP000462055">
    <property type="component" value="Unassembled WGS sequence"/>
</dbReference>
<dbReference type="InterPro" id="IPR036271">
    <property type="entry name" value="Tet_transcr_reg_TetR-rel_C_sf"/>
</dbReference>
<feature type="DNA-binding region" description="H-T-H motif" evidence="4">
    <location>
        <begin position="30"/>
        <end position="49"/>
    </location>
</feature>